<keyword evidence="1" id="KW-0812">Transmembrane</keyword>
<keyword evidence="1" id="KW-0472">Membrane</keyword>
<protein>
    <submittedName>
        <fullName evidence="2">Uncharacterized protein</fullName>
    </submittedName>
</protein>
<dbReference type="Proteomes" id="UP000315131">
    <property type="component" value="Unassembled WGS sequence"/>
</dbReference>
<feature type="transmembrane region" description="Helical" evidence="1">
    <location>
        <begin position="7"/>
        <end position="28"/>
    </location>
</feature>
<accession>A0A550I2M1</accession>
<organism evidence="2 3">
    <name type="scientific">Christiangramia sabulilitoris</name>
    <dbReference type="NCBI Taxonomy" id="2583991"/>
    <lineage>
        <taxon>Bacteria</taxon>
        <taxon>Pseudomonadati</taxon>
        <taxon>Bacteroidota</taxon>
        <taxon>Flavobacteriia</taxon>
        <taxon>Flavobacteriales</taxon>
        <taxon>Flavobacteriaceae</taxon>
        <taxon>Christiangramia</taxon>
    </lineage>
</organism>
<sequence>MRRWLKIGVYLFVVYSIVCFSTFGDFLYDYDISVIILSAFFIMICIGAYYYDILTSDKILKFNKDVVFFISVGILIYQLCIIPIQIYTSYFNTENPDFIHFYATVLRYGNIFLYSTFAIGFFIDYRYQRETYHSKENHIFSD</sequence>
<comment type="caution">
    <text evidence="2">The sequence shown here is derived from an EMBL/GenBank/DDBJ whole genome shotgun (WGS) entry which is preliminary data.</text>
</comment>
<evidence type="ECO:0000256" key="1">
    <source>
        <dbReference type="SAM" id="Phobius"/>
    </source>
</evidence>
<evidence type="ECO:0000313" key="2">
    <source>
        <dbReference type="EMBL" id="TRO65189.1"/>
    </source>
</evidence>
<keyword evidence="1" id="KW-1133">Transmembrane helix</keyword>
<dbReference type="OrthoDB" id="1453530at2"/>
<reference evidence="2 3" key="1">
    <citation type="submission" date="2019-06" db="EMBL/GenBank/DDBJ databases">
        <title>Gramella sabulilitoris sp. nov., isolated from a marine sand.</title>
        <authorList>
            <person name="Yoon J.-H."/>
        </authorList>
    </citation>
    <scope>NUCLEOTIDE SEQUENCE [LARGE SCALE GENOMIC DNA]</scope>
    <source>
        <strain evidence="2 3">HSMS-1</strain>
    </source>
</reference>
<gene>
    <name evidence="2" type="ORF">FGM01_07205</name>
</gene>
<dbReference type="RefSeq" id="WP_143410483.1">
    <property type="nucleotide sequence ID" value="NZ_VHSF01000002.1"/>
</dbReference>
<proteinExistence type="predicted"/>
<feature type="transmembrane region" description="Helical" evidence="1">
    <location>
        <begin position="34"/>
        <end position="54"/>
    </location>
</feature>
<evidence type="ECO:0000313" key="3">
    <source>
        <dbReference type="Proteomes" id="UP000315131"/>
    </source>
</evidence>
<dbReference type="EMBL" id="VHSF01000002">
    <property type="protein sequence ID" value="TRO65189.1"/>
    <property type="molecule type" value="Genomic_DNA"/>
</dbReference>
<keyword evidence="3" id="KW-1185">Reference proteome</keyword>
<name>A0A550I2M1_9FLAO</name>
<dbReference type="AlphaFoldDB" id="A0A550I2M1"/>
<feature type="transmembrane region" description="Helical" evidence="1">
    <location>
        <begin position="66"/>
        <end position="87"/>
    </location>
</feature>
<feature type="transmembrane region" description="Helical" evidence="1">
    <location>
        <begin position="99"/>
        <end position="123"/>
    </location>
</feature>